<dbReference type="GO" id="GO:0016846">
    <property type="term" value="F:carbon-sulfur lyase activity"/>
    <property type="evidence" value="ECO:0007669"/>
    <property type="project" value="InterPro"/>
</dbReference>
<evidence type="ECO:0000256" key="3">
    <source>
        <dbReference type="ARBA" id="ARBA00022833"/>
    </source>
</evidence>
<keyword evidence="3" id="KW-0862">Zinc</keyword>
<gene>
    <name evidence="6" type="ORF">ATN88_15805</name>
</gene>
<keyword evidence="2" id="KW-0479">Metal-binding</keyword>
<feature type="domain" description="CENP-V/GFA" evidence="5">
    <location>
        <begin position="4"/>
        <end position="119"/>
    </location>
</feature>
<evidence type="ECO:0000259" key="5">
    <source>
        <dbReference type="PROSITE" id="PS51891"/>
    </source>
</evidence>
<organism evidence="6 7">
    <name type="scientific">Enterovibrio coralii</name>
    <dbReference type="NCBI Taxonomy" id="294935"/>
    <lineage>
        <taxon>Bacteria</taxon>
        <taxon>Pseudomonadati</taxon>
        <taxon>Pseudomonadota</taxon>
        <taxon>Gammaproteobacteria</taxon>
        <taxon>Vibrionales</taxon>
        <taxon>Vibrionaceae</taxon>
        <taxon>Enterovibrio</taxon>
    </lineage>
</organism>
<dbReference type="GO" id="GO:0046872">
    <property type="term" value="F:metal ion binding"/>
    <property type="evidence" value="ECO:0007669"/>
    <property type="project" value="UniProtKB-KW"/>
</dbReference>
<comment type="caution">
    <text evidence="6">The sequence shown here is derived from an EMBL/GenBank/DDBJ whole genome shotgun (WGS) entry which is preliminary data.</text>
</comment>
<evidence type="ECO:0000256" key="1">
    <source>
        <dbReference type="ARBA" id="ARBA00005495"/>
    </source>
</evidence>
<reference evidence="6 7" key="1">
    <citation type="submission" date="2015-11" db="EMBL/GenBank/DDBJ databases">
        <title>Genomic Taxonomy of the Vibrionaceae.</title>
        <authorList>
            <person name="Gomez-Gil B."/>
            <person name="Enciso-Ibarra J."/>
        </authorList>
    </citation>
    <scope>NUCLEOTIDE SEQUENCE [LARGE SCALE GENOMIC DNA]</scope>
    <source>
        <strain evidence="6 7">CAIM 912</strain>
    </source>
</reference>
<name>A0A135I5M4_9GAMM</name>
<dbReference type="OrthoDB" id="9786619at2"/>
<dbReference type="STRING" id="294935.ATN88_15805"/>
<dbReference type="Proteomes" id="UP000070529">
    <property type="component" value="Unassembled WGS sequence"/>
</dbReference>
<evidence type="ECO:0000256" key="2">
    <source>
        <dbReference type="ARBA" id="ARBA00022723"/>
    </source>
</evidence>
<dbReference type="PANTHER" id="PTHR33337:SF40">
    <property type="entry name" value="CENP-V_GFA DOMAIN-CONTAINING PROTEIN-RELATED"/>
    <property type="match status" value="1"/>
</dbReference>
<dbReference type="RefSeq" id="WP_067418622.1">
    <property type="nucleotide sequence ID" value="NZ_LNTY01000049.1"/>
</dbReference>
<dbReference type="AlphaFoldDB" id="A0A135I5M4"/>
<comment type="similarity">
    <text evidence="1">Belongs to the Gfa family.</text>
</comment>
<evidence type="ECO:0000256" key="4">
    <source>
        <dbReference type="ARBA" id="ARBA00023239"/>
    </source>
</evidence>
<dbReference type="Pfam" id="PF04828">
    <property type="entry name" value="GFA"/>
    <property type="match status" value="1"/>
</dbReference>
<dbReference type="PROSITE" id="PS51891">
    <property type="entry name" value="CENP_V_GFA"/>
    <property type="match status" value="1"/>
</dbReference>
<dbReference type="SUPFAM" id="SSF51316">
    <property type="entry name" value="Mss4-like"/>
    <property type="match status" value="1"/>
</dbReference>
<sequence>MTTLHGSCLCKKVKIELPDEFEYMGNCHCSECRKFTGSDYSSVGGISSEKFAVVSGNEFVRIYPKSDQTELGFCGECGSSLFSKKLKTGKHNVRLGILDDVPTHRPSFHVFTGSKAPWNDINDDLMQFEKGPVKS</sequence>
<evidence type="ECO:0000313" key="6">
    <source>
        <dbReference type="EMBL" id="KXF80750.1"/>
    </source>
</evidence>
<accession>A0A135I5M4</accession>
<keyword evidence="7" id="KW-1185">Reference proteome</keyword>
<protein>
    <submittedName>
        <fullName evidence="6">ADP-ribosylglycohydrolase</fullName>
    </submittedName>
</protein>
<proteinExistence type="inferred from homology"/>
<keyword evidence="4" id="KW-0456">Lyase</keyword>
<dbReference type="InterPro" id="IPR011057">
    <property type="entry name" value="Mss4-like_sf"/>
</dbReference>
<dbReference type="EMBL" id="LNTY01000049">
    <property type="protein sequence ID" value="KXF80750.1"/>
    <property type="molecule type" value="Genomic_DNA"/>
</dbReference>
<dbReference type="Gene3D" id="3.90.1590.10">
    <property type="entry name" value="glutathione-dependent formaldehyde- activating enzyme (gfa)"/>
    <property type="match status" value="1"/>
</dbReference>
<keyword evidence="6" id="KW-0378">Hydrolase</keyword>
<evidence type="ECO:0000313" key="7">
    <source>
        <dbReference type="Proteomes" id="UP000070529"/>
    </source>
</evidence>
<dbReference type="GO" id="GO:0016787">
    <property type="term" value="F:hydrolase activity"/>
    <property type="evidence" value="ECO:0007669"/>
    <property type="project" value="UniProtKB-KW"/>
</dbReference>
<dbReference type="PANTHER" id="PTHR33337">
    <property type="entry name" value="GFA DOMAIN-CONTAINING PROTEIN"/>
    <property type="match status" value="1"/>
</dbReference>
<dbReference type="InterPro" id="IPR006913">
    <property type="entry name" value="CENP-V/GFA"/>
</dbReference>